<dbReference type="EMBL" id="CAUOFW020002314">
    <property type="protein sequence ID" value="CAK9152951.1"/>
    <property type="molecule type" value="Genomic_DNA"/>
</dbReference>
<reference evidence="1 2" key="1">
    <citation type="submission" date="2024-02" db="EMBL/GenBank/DDBJ databases">
        <authorList>
            <person name="Vignale AGUSTIN F."/>
            <person name="Sosa J E."/>
            <person name="Modenutti C."/>
        </authorList>
    </citation>
    <scope>NUCLEOTIDE SEQUENCE [LARGE SCALE GENOMIC DNA]</scope>
</reference>
<organism evidence="1 2">
    <name type="scientific">Ilex paraguariensis</name>
    <name type="common">yerba mate</name>
    <dbReference type="NCBI Taxonomy" id="185542"/>
    <lineage>
        <taxon>Eukaryota</taxon>
        <taxon>Viridiplantae</taxon>
        <taxon>Streptophyta</taxon>
        <taxon>Embryophyta</taxon>
        <taxon>Tracheophyta</taxon>
        <taxon>Spermatophyta</taxon>
        <taxon>Magnoliopsida</taxon>
        <taxon>eudicotyledons</taxon>
        <taxon>Gunneridae</taxon>
        <taxon>Pentapetalae</taxon>
        <taxon>asterids</taxon>
        <taxon>campanulids</taxon>
        <taxon>Aquifoliales</taxon>
        <taxon>Aquifoliaceae</taxon>
        <taxon>Ilex</taxon>
    </lineage>
</organism>
<name>A0ABC8S9Y2_9AQUA</name>
<evidence type="ECO:0000313" key="2">
    <source>
        <dbReference type="Proteomes" id="UP001642360"/>
    </source>
</evidence>
<comment type="caution">
    <text evidence="1">The sequence shown here is derived from an EMBL/GenBank/DDBJ whole genome shotgun (WGS) entry which is preliminary data.</text>
</comment>
<gene>
    <name evidence="1" type="ORF">ILEXP_LOCUS21183</name>
</gene>
<evidence type="ECO:0000313" key="1">
    <source>
        <dbReference type="EMBL" id="CAK9152951.1"/>
    </source>
</evidence>
<accession>A0ABC8S9Y2</accession>
<proteinExistence type="predicted"/>
<sequence>MDAKPEDTNTEHMSMKFGNERQSTEGFTLMGAPTNFIGGFGSYSIEEMGRFSAEQFPATYSGNGVSLTLGLPHCENLSMPGARQTYLPNQNIQLGRGVEIGEANEFGTINTQNIFSLINHFKRAGGGERERHGGIAVVTDSFSPYSSVPVTTRKKGNCM</sequence>
<dbReference type="AlphaFoldDB" id="A0ABC8S9Y2"/>
<dbReference type="Proteomes" id="UP001642360">
    <property type="component" value="Unassembled WGS sequence"/>
</dbReference>
<protein>
    <submittedName>
        <fullName evidence="1">Uncharacterized protein</fullName>
    </submittedName>
</protein>
<keyword evidence="2" id="KW-1185">Reference proteome</keyword>